<reference evidence="1 2" key="1">
    <citation type="submission" date="2020-03" db="EMBL/GenBank/DDBJ databases">
        <title>Draft Genome Sequence of Cudoniella acicularis.</title>
        <authorList>
            <person name="Buettner E."/>
            <person name="Kellner H."/>
        </authorList>
    </citation>
    <scope>NUCLEOTIDE SEQUENCE [LARGE SCALE GENOMIC DNA]</scope>
    <source>
        <strain evidence="1 2">DSM 108380</strain>
    </source>
</reference>
<sequence>MRSLAAFAILFIQRVDPKHLGSPPLFRQENPDVRTLAGDELLFCKQLHIQFASAGTDRVLDTITSKTYGKGIVVTTSSHVLSLKFRSLEELMAGLTHAYSEWKLMAGRSNGRMQFAGRQRGVESRNMGRYWNRNAVWQALAHIIPDQPKNHVILQSKNLYMWMTINNIAETHVHWLSKNKNARKVSKGELLGMLEECLHLRLDVILRSMPAGTGTIIDAQTNWLEYCWVIGRPREDAAGNVPQLANITKQFINRREAQFELGADPEDYKTPKGVPHPLAKIQYTKEGHLKKSGALTRWRQYKASQAQDISQT</sequence>
<dbReference type="OrthoDB" id="3525976at2759"/>
<evidence type="ECO:0000313" key="1">
    <source>
        <dbReference type="EMBL" id="KAF4631809.1"/>
    </source>
</evidence>
<evidence type="ECO:0000313" key="2">
    <source>
        <dbReference type="Proteomes" id="UP000566819"/>
    </source>
</evidence>
<keyword evidence="2" id="KW-1185">Reference proteome</keyword>
<name>A0A8H4RN57_9HELO</name>
<protein>
    <submittedName>
        <fullName evidence="1">Uncharacterized protein</fullName>
    </submittedName>
</protein>
<gene>
    <name evidence="1" type="ORF">G7Y89_g6316</name>
</gene>
<organism evidence="1 2">
    <name type="scientific">Cudoniella acicularis</name>
    <dbReference type="NCBI Taxonomy" id="354080"/>
    <lineage>
        <taxon>Eukaryota</taxon>
        <taxon>Fungi</taxon>
        <taxon>Dikarya</taxon>
        <taxon>Ascomycota</taxon>
        <taxon>Pezizomycotina</taxon>
        <taxon>Leotiomycetes</taxon>
        <taxon>Helotiales</taxon>
        <taxon>Tricladiaceae</taxon>
        <taxon>Cudoniella</taxon>
    </lineage>
</organism>
<dbReference type="EMBL" id="JAAMPI010000408">
    <property type="protein sequence ID" value="KAF4631809.1"/>
    <property type="molecule type" value="Genomic_DNA"/>
</dbReference>
<dbReference type="Proteomes" id="UP000566819">
    <property type="component" value="Unassembled WGS sequence"/>
</dbReference>
<dbReference type="AlphaFoldDB" id="A0A8H4RN57"/>
<accession>A0A8H4RN57</accession>
<proteinExistence type="predicted"/>
<comment type="caution">
    <text evidence="1">The sequence shown here is derived from an EMBL/GenBank/DDBJ whole genome shotgun (WGS) entry which is preliminary data.</text>
</comment>